<dbReference type="Pfam" id="PF00892">
    <property type="entry name" value="EamA"/>
    <property type="match status" value="1"/>
</dbReference>
<keyword evidence="1" id="KW-1133">Transmembrane helix</keyword>
<evidence type="ECO:0000313" key="3">
    <source>
        <dbReference type="EMBL" id="HIZ85536.1"/>
    </source>
</evidence>
<evidence type="ECO:0000313" key="4">
    <source>
        <dbReference type="Proteomes" id="UP000824115"/>
    </source>
</evidence>
<feature type="transmembrane region" description="Helical" evidence="1">
    <location>
        <begin position="6"/>
        <end position="28"/>
    </location>
</feature>
<proteinExistence type="predicted"/>
<dbReference type="AlphaFoldDB" id="A0A9D2KA36"/>
<reference evidence="3" key="1">
    <citation type="journal article" date="2021" name="PeerJ">
        <title>Extensive microbial diversity within the chicken gut microbiome revealed by metagenomics and culture.</title>
        <authorList>
            <person name="Gilroy R."/>
            <person name="Ravi A."/>
            <person name="Getino M."/>
            <person name="Pursley I."/>
            <person name="Horton D.L."/>
            <person name="Alikhan N.F."/>
            <person name="Baker D."/>
            <person name="Gharbi K."/>
            <person name="Hall N."/>
            <person name="Watson M."/>
            <person name="Adriaenssens E.M."/>
            <person name="Foster-Nyarko E."/>
            <person name="Jarju S."/>
            <person name="Secka A."/>
            <person name="Antonio M."/>
            <person name="Oren A."/>
            <person name="Chaudhuri R.R."/>
            <person name="La Ragione R."/>
            <person name="Hildebrand F."/>
            <person name="Pallen M.J."/>
        </authorList>
    </citation>
    <scope>NUCLEOTIDE SEQUENCE</scope>
    <source>
        <strain evidence="3">Gambia16-554</strain>
    </source>
</reference>
<dbReference type="InterPro" id="IPR000620">
    <property type="entry name" value="EamA_dom"/>
</dbReference>
<keyword evidence="1" id="KW-0472">Membrane</keyword>
<dbReference type="SUPFAM" id="SSF103481">
    <property type="entry name" value="Multidrug resistance efflux transporter EmrE"/>
    <property type="match status" value="1"/>
</dbReference>
<protein>
    <submittedName>
        <fullName evidence="3">DMT family transporter</fullName>
    </submittedName>
</protein>
<organism evidence="3 4">
    <name type="scientific">Candidatus Coprenecus stercoravium</name>
    <dbReference type="NCBI Taxonomy" id="2840735"/>
    <lineage>
        <taxon>Bacteria</taxon>
        <taxon>Pseudomonadati</taxon>
        <taxon>Bacteroidota</taxon>
        <taxon>Bacteroidia</taxon>
        <taxon>Bacteroidales</taxon>
        <taxon>Rikenellaceae</taxon>
        <taxon>Rikenellaceae incertae sedis</taxon>
        <taxon>Candidatus Coprenecus</taxon>
    </lineage>
</organism>
<feature type="domain" description="EamA" evidence="2">
    <location>
        <begin position="6"/>
        <end position="78"/>
    </location>
</feature>
<dbReference type="InterPro" id="IPR037185">
    <property type="entry name" value="EmrE-like"/>
</dbReference>
<reference evidence="3" key="2">
    <citation type="submission" date="2021-04" db="EMBL/GenBank/DDBJ databases">
        <authorList>
            <person name="Gilroy R."/>
        </authorList>
    </citation>
    <scope>NUCLEOTIDE SEQUENCE</scope>
    <source>
        <strain evidence="3">Gambia16-554</strain>
    </source>
</reference>
<comment type="caution">
    <text evidence="3">The sequence shown here is derived from an EMBL/GenBank/DDBJ whole genome shotgun (WGS) entry which is preliminary data.</text>
</comment>
<dbReference type="GO" id="GO:0016020">
    <property type="term" value="C:membrane"/>
    <property type="evidence" value="ECO:0007669"/>
    <property type="project" value="InterPro"/>
</dbReference>
<evidence type="ECO:0000256" key="1">
    <source>
        <dbReference type="SAM" id="Phobius"/>
    </source>
</evidence>
<accession>A0A9D2KA36</accession>
<gene>
    <name evidence="3" type="ORF">IAC04_03500</name>
</gene>
<feature type="transmembrane region" description="Helical" evidence="1">
    <location>
        <begin position="61"/>
        <end position="79"/>
    </location>
</feature>
<feature type="non-terminal residue" evidence="3">
    <location>
        <position position="1"/>
    </location>
</feature>
<dbReference type="EMBL" id="DXAW01000067">
    <property type="protein sequence ID" value="HIZ85536.1"/>
    <property type="molecule type" value="Genomic_DNA"/>
</dbReference>
<dbReference type="Proteomes" id="UP000824115">
    <property type="component" value="Unassembled WGS sequence"/>
</dbReference>
<dbReference type="Gene3D" id="1.10.3730.20">
    <property type="match status" value="1"/>
</dbReference>
<sequence length="88" mass="8971">TDGFLWANILGIALLGTAVSNITLVAAIKRIGPTLSAILGALEPLTAVVIGVLALSEAFTLRTAAGIILIIIAVTAVVLSEGRHKGRQ</sequence>
<feature type="transmembrane region" description="Helical" evidence="1">
    <location>
        <begin position="35"/>
        <end position="55"/>
    </location>
</feature>
<name>A0A9D2KA36_9BACT</name>
<keyword evidence="1" id="KW-0812">Transmembrane</keyword>
<evidence type="ECO:0000259" key="2">
    <source>
        <dbReference type="Pfam" id="PF00892"/>
    </source>
</evidence>